<evidence type="ECO:0000313" key="5">
    <source>
        <dbReference type="Proteomes" id="UP000176854"/>
    </source>
</evidence>
<keyword evidence="2" id="KW-0560">Oxidoreductase</keyword>
<dbReference type="InterPro" id="IPR005913">
    <property type="entry name" value="dTDP_dehydrorham_reduct"/>
</dbReference>
<feature type="domain" description="RmlD-like substrate binding" evidence="3">
    <location>
        <begin position="1"/>
        <end position="283"/>
    </location>
</feature>
<organism evidence="4 5">
    <name type="scientific">Candidatus Gottesmanbacteria bacterium RBG_16_43_7</name>
    <dbReference type="NCBI Taxonomy" id="1798373"/>
    <lineage>
        <taxon>Bacteria</taxon>
        <taxon>Candidatus Gottesmaniibacteriota</taxon>
    </lineage>
</organism>
<dbReference type="InterPro" id="IPR029903">
    <property type="entry name" value="RmlD-like-bd"/>
</dbReference>
<dbReference type="PANTHER" id="PTHR10491">
    <property type="entry name" value="DTDP-4-DEHYDRORHAMNOSE REDUCTASE"/>
    <property type="match status" value="1"/>
</dbReference>
<reference evidence="4 5" key="1">
    <citation type="journal article" date="2016" name="Nat. Commun.">
        <title>Thousands of microbial genomes shed light on interconnected biogeochemical processes in an aquifer system.</title>
        <authorList>
            <person name="Anantharaman K."/>
            <person name="Brown C.T."/>
            <person name="Hug L.A."/>
            <person name="Sharon I."/>
            <person name="Castelle C.J."/>
            <person name="Probst A.J."/>
            <person name="Thomas B.C."/>
            <person name="Singh A."/>
            <person name="Wilkins M.J."/>
            <person name="Karaoz U."/>
            <person name="Brodie E.L."/>
            <person name="Williams K.H."/>
            <person name="Hubbard S.S."/>
            <person name="Banfield J.F."/>
        </authorList>
    </citation>
    <scope>NUCLEOTIDE SEQUENCE [LARGE SCALE GENOMIC DNA]</scope>
</reference>
<dbReference type="GO" id="GO:0019305">
    <property type="term" value="P:dTDP-rhamnose biosynthetic process"/>
    <property type="evidence" value="ECO:0007669"/>
    <property type="project" value="UniProtKB-UniPathway"/>
</dbReference>
<dbReference type="EC" id="1.1.1.133" evidence="2"/>
<dbReference type="SUPFAM" id="SSF51735">
    <property type="entry name" value="NAD(P)-binding Rossmann-fold domains"/>
    <property type="match status" value="1"/>
</dbReference>
<dbReference type="Pfam" id="PF04321">
    <property type="entry name" value="RmlD_sub_bind"/>
    <property type="match status" value="1"/>
</dbReference>
<comment type="caution">
    <text evidence="4">The sequence shown here is derived from an EMBL/GenBank/DDBJ whole genome shotgun (WGS) entry which is preliminary data.</text>
</comment>
<dbReference type="Proteomes" id="UP000176854">
    <property type="component" value="Unassembled WGS sequence"/>
</dbReference>
<proteinExistence type="inferred from homology"/>
<comment type="similarity">
    <text evidence="1 2">Belongs to the dTDP-4-dehydrorhamnose reductase family.</text>
</comment>
<comment type="pathway">
    <text evidence="2">Carbohydrate biosynthesis; dTDP-L-rhamnose biosynthesis.</text>
</comment>
<evidence type="ECO:0000256" key="2">
    <source>
        <dbReference type="RuleBase" id="RU364082"/>
    </source>
</evidence>
<dbReference type="GO" id="GO:0008831">
    <property type="term" value="F:dTDP-4-dehydrorhamnose reductase activity"/>
    <property type="evidence" value="ECO:0007669"/>
    <property type="project" value="UniProtKB-EC"/>
</dbReference>
<comment type="function">
    <text evidence="2">Catalyzes the reduction of dTDP-6-deoxy-L-lyxo-4-hexulose to yield dTDP-L-rhamnose.</text>
</comment>
<dbReference type="AlphaFoldDB" id="A0A1F5Z815"/>
<evidence type="ECO:0000313" key="4">
    <source>
        <dbReference type="EMBL" id="OGG08327.1"/>
    </source>
</evidence>
<dbReference type="InterPro" id="IPR036291">
    <property type="entry name" value="NAD(P)-bd_dom_sf"/>
</dbReference>
<dbReference type="Gene3D" id="3.40.50.720">
    <property type="entry name" value="NAD(P)-binding Rossmann-like Domain"/>
    <property type="match status" value="1"/>
</dbReference>
<accession>A0A1F5Z815</accession>
<evidence type="ECO:0000256" key="1">
    <source>
        <dbReference type="ARBA" id="ARBA00010944"/>
    </source>
</evidence>
<dbReference type="CDD" id="cd05254">
    <property type="entry name" value="dTDP_HR_like_SDR_e"/>
    <property type="match status" value="1"/>
</dbReference>
<dbReference type="STRING" id="1798373.A2154_03555"/>
<dbReference type="PANTHER" id="PTHR10491:SF4">
    <property type="entry name" value="METHIONINE ADENOSYLTRANSFERASE 2 SUBUNIT BETA"/>
    <property type="match status" value="1"/>
</dbReference>
<keyword evidence="2" id="KW-0521">NADP</keyword>
<evidence type="ECO:0000259" key="3">
    <source>
        <dbReference type="Pfam" id="PF04321"/>
    </source>
</evidence>
<protein>
    <recommendedName>
        <fullName evidence="2">dTDP-4-dehydrorhamnose reductase</fullName>
        <ecNumber evidence="2">1.1.1.133</ecNumber>
    </recommendedName>
</protein>
<dbReference type="EMBL" id="MFJC01000070">
    <property type="protein sequence ID" value="OGG08327.1"/>
    <property type="molecule type" value="Genomic_DNA"/>
</dbReference>
<gene>
    <name evidence="4" type="ORF">A2154_03555</name>
</gene>
<sequence>MKVLGTGLNGLVGSRIVELLNDYEFENLSLETGIDITDYDTVKRHIANSDAPWILHMAAFTDVDKAELDRVNGQGGLVWRVNAQASGDIAKIAGEYSKRVLYLSTDYVFAGDNDTYTETDTPNPLGWYGITKYEGELRVMVASDKNVVVRTANPYRAVYGGKKDFVHAIAERLIRNQTVFAPTDQIFVPTFIDDIATAITFIFNSEMAGIYHAVGPDVLSPYQAARAICHALEKDQALVRETTFSVYFRNRAPRPLRANLKNDKMAKSGIKFTPFTEGLGQVIFR</sequence>
<name>A0A1F5Z815_9BACT</name>
<dbReference type="UniPathway" id="UPA00124"/>